<organism evidence="4 5">
    <name type="scientific">Candidatus Enterococcus ferrettii</name>
    <dbReference type="NCBI Taxonomy" id="2815324"/>
    <lineage>
        <taxon>Bacteria</taxon>
        <taxon>Bacillati</taxon>
        <taxon>Bacillota</taxon>
        <taxon>Bacilli</taxon>
        <taxon>Lactobacillales</taxon>
        <taxon>Enterococcaceae</taxon>
        <taxon>Enterococcus</taxon>
    </lineage>
</organism>
<dbReference type="PANTHER" id="PTHR43420:SF47">
    <property type="entry name" value="N-ACETYLTRANSFERASE DOMAIN-CONTAINING PROTEIN"/>
    <property type="match status" value="1"/>
</dbReference>
<name>A0ABV0EU88_9ENTE</name>
<dbReference type="Pfam" id="PF00583">
    <property type="entry name" value="Acetyltransf_1"/>
    <property type="match status" value="1"/>
</dbReference>
<evidence type="ECO:0000259" key="3">
    <source>
        <dbReference type="PROSITE" id="PS51186"/>
    </source>
</evidence>
<dbReference type="InterPro" id="IPR000182">
    <property type="entry name" value="GNAT_dom"/>
</dbReference>
<dbReference type="PROSITE" id="PS51186">
    <property type="entry name" value="GNAT"/>
    <property type="match status" value="1"/>
</dbReference>
<dbReference type="PANTHER" id="PTHR43420">
    <property type="entry name" value="ACETYLTRANSFERASE"/>
    <property type="match status" value="1"/>
</dbReference>
<dbReference type="Proteomes" id="UP000664357">
    <property type="component" value="Unassembled WGS sequence"/>
</dbReference>
<reference evidence="4 5" key="2">
    <citation type="submission" date="2024-02" db="EMBL/GenBank/DDBJ databases">
        <title>The Genome Sequence of Enterococcus sp. DIV0159.</title>
        <authorList>
            <person name="Earl A."/>
            <person name="Manson A."/>
            <person name="Gilmore M."/>
            <person name="Sanders J."/>
            <person name="Shea T."/>
            <person name="Howe W."/>
            <person name="Livny J."/>
            <person name="Cuomo C."/>
            <person name="Neafsey D."/>
            <person name="Birren B."/>
        </authorList>
    </citation>
    <scope>NUCLEOTIDE SEQUENCE [LARGE SCALE GENOMIC DNA]</scope>
    <source>
        <strain evidence="4 5">665A</strain>
    </source>
</reference>
<accession>A0ABV0EU88</accession>
<evidence type="ECO:0000256" key="2">
    <source>
        <dbReference type="ARBA" id="ARBA00023315"/>
    </source>
</evidence>
<dbReference type="SUPFAM" id="SSF55729">
    <property type="entry name" value="Acyl-CoA N-acyltransferases (Nat)"/>
    <property type="match status" value="1"/>
</dbReference>
<sequence>MTISVRRADRKDFNQIEQFFEKNVSLVDPEVTSWMPNIYPTIDTVKQALSRSDFYIAEINETIVGSVILNHTGEEEHKLIPWADPQGSLKKILFIHTLMTAVEYQRSGIASKMLDFSIELARDTNCQAVRLDVLENNLPAKRLYESKGFINRGSGTLASFDNKGFDWCNFYERVI</sequence>
<dbReference type="InterPro" id="IPR016181">
    <property type="entry name" value="Acyl_CoA_acyltransferase"/>
</dbReference>
<dbReference type="EMBL" id="JAFREL020000004">
    <property type="protein sequence ID" value="MEO1772210.1"/>
    <property type="molecule type" value="Genomic_DNA"/>
</dbReference>
<dbReference type="CDD" id="cd04301">
    <property type="entry name" value="NAT_SF"/>
    <property type="match status" value="1"/>
</dbReference>
<comment type="caution">
    <text evidence="4">The sequence shown here is derived from an EMBL/GenBank/DDBJ whole genome shotgun (WGS) entry which is preliminary data.</text>
</comment>
<feature type="domain" description="N-acetyltransferase" evidence="3">
    <location>
        <begin position="3"/>
        <end position="172"/>
    </location>
</feature>
<keyword evidence="2" id="KW-0012">Acyltransferase</keyword>
<keyword evidence="1" id="KW-0808">Transferase</keyword>
<reference evidence="4 5" key="1">
    <citation type="submission" date="2021-03" db="EMBL/GenBank/DDBJ databases">
        <authorList>
            <person name="Gilmore M.S."/>
            <person name="Schwartzman J."/>
            <person name="Van Tyne D."/>
            <person name="Martin M."/>
            <person name="Earl A.M."/>
            <person name="Manson A.L."/>
            <person name="Straub T."/>
            <person name="Salamzade R."/>
            <person name="Saavedra J."/>
            <person name="Lebreton F."/>
            <person name="Prichula J."/>
            <person name="Schaufler K."/>
            <person name="Gaca A."/>
            <person name="Sgardioli B."/>
            <person name="Wagenaar J."/>
            <person name="Strong T."/>
        </authorList>
    </citation>
    <scope>NUCLEOTIDE SEQUENCE [LARGE SCALE GENOMIC DNA]</scope>
    <source>
        <strain evidence="4 5">665A</strain>
    </source>
</reference>
<evidence type="ECO:0000313" key="4">
    <source>
        <dbReference type="EMBL" id="MEO1772210.1"/>
    </source>
</evidence>
<keyword evidence="5" id="KW-1185">Reference proteome</keyword>
<proteinExistence type="predicted"/>
<protein>
    <recommendedName>
        <fullName evidence="3">N-acetyltransferase domain-containing protein</fullName>
    </recommendedName>
</protein>
<dbReference type="Gene3D" id="3.40.630.30">
    <property type="match status" value="1"/>
</dbReference>
<evidence type="ECO:0000256" key="1">
    <source>
        <dbReference type="ARBA" id="ARBA00022679"/>
    </source>
</evidence>
<dbReference type="InterPro" id="IPR050680">
    <property type="entry name" value="YpeA/RimI_acetyltransf"/>
</dbReference>
<evidence type="ECO:0000313" key="5">
    <source>
        <dbReference type="Proteomes" id="UP000664357"/>
    </source>
</evidence>
<gene>
    <name evidence="4" type="ORF">JZO67_004192</name>
</gene>
<dbReference type="RefSeq" id="WP_207701886.1">
    <property type="nucleotide sequence ID" value="NZ_JAFREL020000004.1"/>
</dbReference>